<dbReference type="PANTHER" id="PTHR22603:SF93">
    <property type="entry name" value="RE24176P"/>
    <property type="match status" value="1"/>
</dbReference>
<dbReference type="CDD" id="cd05157">
    <property type="entry name" value="ETNK_euk"/>
    <property type="match status" value="1"/>
</dbReference>
<gene>
    <name evidence="2" type="ORF">FB45DRAFT_916013</name>
</gene>
<keyword evidence="2" id="KW-0808">Transferase</keyword>
<evidence type="ECO:0000313" key="2">
    <source>
        <dbReference type="EMBL" id="KAJ7630606.1"/>
    </source>
</evidence>
<dbReference type="Gene3D" id="3.90.1200.10">
    <property type="match status" value="1"/>
</dbReference>
<name>A0AAD7BTV2_9AGAR</name>
<dbReference type="EMBL" id="JARKIF010000009">
    <property type="protein sequence ID" value="KAJ7630606.1"/>
    <property type="molecule type" value="Genomic_DNA"/>
</dbReference>
<dbReference type="GO" id="GO:0005737">
    <property type="term" value="C:cytoplasm"/>
    <property type="evidence" value="ECO:0007669"/>
    <property type="project" value="TreeGrafter"/>
</dbReference>
<dbReference type="GO" id="GO:0004305">
    <property type="term" value="F:ethanolamine kinase activity"/>
    <property type="evidence" value="ECO:0007669"/>
    <property type="project" value="TreeGrafter"/>
</dbReference>
<dbReference type="GO" id="GO:0006646">
    <property type="term" value="P:phosphatidylethanolamine biosynthetic process"/>
    <property type="evidence" value="ECO:0007669"/>
    <property type="project" value="TreeGrafter"/>
</dbReference>
<dbReference type="Pfam" id="PF01633">
    <property type="entry name" value="Choline_kinase"/>
    <property type="match status" value="1"/>
</dbReference>
<protein>
    <submittedName>
        <fullName evidence="2">Choline kinase, cytoplasm</fullName>
    </submittedName>
</protein>
<comment type="caution">
    <text evidence="2">The sequence shown here is derived from an EMBL/GenBank/DDBJ whole genome shotgun (WGS) entry which is preliminary data.</text>
</comment>
<sequence>MNAAPVQIPIPPRQSSILIASSASSSSSSIFFPDGDVEVVTEQGLRHADVSLEARHYKQASFASSLLYCLRSLKVPTWTKADIKPQDIRIHKVSGSMTNAPRTVLLRVYGPSSGNLISRPRELHTLHILSSQYHIGPRVYGTFENGRIEEYFESTTLTASDIRQPKISRWIGARMAELHSVDIDAVESSSDWEISAKKNVQAWLPPARQVLALPNVPGTLRRDFDLDGFKKDWDKYMQWLATVDDPDRGSRRVYAHNDAQYGNLLLLSKRNDKVPEHRQLIVVDFEYGAPAPAAFDIANHFHEWTANYHGERPHILDPTRYPTTQERYNFYRAYLQHSTCSPLSATELERLLPDLDDQVRAWSPASHAMWAIWGVVQARDDLENAVQEPEFDYIGYALCRLEGFRRELHELGL</sequence>
<dbReference type="PANTHER" id="PTHR22603">
    <property type="entry name" value="CHOLINE/ETHANOALAMINE KINASE"/>
    <property type="match status" value="1"/>
</dbReference>
<dbReference type="GO" id="GO:0004103">
    <property type="term" value="F:choline kinase activity"/>
    <property type="evidence" value="ECO:0007669"/>
    <property type="project" value="TreeGrafter"/>
</dbReference>
<dbReference type="SUPFAM" id="SSF56112">
    <property type="entry name" value="Protein kinase-like (PK-like)"/>
    <property type="match status" value="1"/>
</dbReference>
<organism evidence="2 3">
    <name type="scientific">Roridomyces roridus</name>
    <dbReference type="NCBI Taxonomy" id="1738132"/>
    <lineage>
        <taxon>Eukaryota</taxon>
        <taxon>Fungi</taxon>
        <taxon>Dikarya</taxon>
        <taxon>Basidiomycota</taxon>
        <taxon>Agaricomycotina</taxon>
        <taxon>Agaricomycetes</taxon>
        <taxon>Agaricomycetidae</taxon>
        <taxon>Agaricales</taxon>
        <taxon>Marasmiineae</taxon>
        <taxon>Mycenaceae</taxon>
        <taxon>Roridomyces</taxon>
    </lineage>
</organism>
<accession>A0AAD7BTV2</accession>
<dbReference type="Proteomes" id="UP001221142">
    <property type="component" value="Unassembled WGS sequence"/>
</dbReference>
<evidence type="ECO:0000256" key="1">
    <source>
        <dbReference type="ARBA" id="ARBA00038211"/>
    </source>
</evidence>
<dbReference type="InterPro" id="IPR011009">
    <property type="entry name" value="Kinase-like_dom_sf"/>
</dbReference>
<keyword evidence="2" id="KW-0418">Kinase</keyword>
<keyword evidence="3" id="KW-1185">Reference proteome</keyword>
<dbReference type="AlphaFoldDB" id="A0AAD7BTV2"/>
<evidence type="ECO:0000313" key="3">
    <source>
        <dbReference type="Proteomes" id="UP001221142"/>
    </source>
</evidence>
<reference evidence="2" key="1">
    <citation type="submission" date="2023-03" db="EMBL/GenBank/DDBJ databases">
        <title>Massive genome expansion in bonnet fungi (Mycena s.s.) driven by repeated elements and novel gene families across ecological guilds.</title>
        <authorList>
            <consortium name="Lawrence Berkeley National Laboratory"/>
            <person name="Harder C.B."/>
            <person name="Miyauchi S."/>
            <person name="Viragh M."/>
            <person name="Kuo A."/>
            <person name="Thoen E."/>
            <person name="Andreopoulos B."/>
            <person name="Lu D."/>
            <person name="Skrede I."/>
            <person name="Drula E."/>
            <person name="Henrissat B."/>
            <person name="Morin E."/>
            <person name="Kohler A."/>
            <person name="Barry K."/>
            <person name="LaButti K."/>
            <person name="Morin E."/>
            <person name="Salamov A."/>
            <person name="Lipzen A."/>
            <person name="Mereny Z."/>
            <person name="Hegedus B."/>
            <person name="Baldrian P."/>
            <person name="Stursova M."/>
            <person name="Weitz H."/>
            <person name="Taylor A."/>
            <person name="Grigoriev I.V."/>
            <person name="Nagy L.G."/>
            <person name="Martin F."/>
            <person name="Kauserud H."/>
        </authorList>
    </citation>
    <scope>NUCLEOTIDE SEQUENCE</scope>
    <source>
        <strain evidence="2">9284</strain>
    </source>
</reference>
<proteinExistence type="inferred from homology"/>
<comment type="similarity">
    <text evidence="1">Belongs to the choline/ethanolamine kinase family.</text>
</comment>
<dbReference type="Gene3D" id="3.30.200.20">
    <property type="entry name" value="Phosphorylase Kinase, domain 1"/>
    <property type="match status" value="1"/>
</dbReference>